<feature type="compositionally biased region" description="Low complexity" evidence="1">
    <location>
        <begin position="35"/>
        <end position="57"/>
    </location>
</feature>
<gene>
    <name evidence="4" type="ORF">CGS46_01210</name>
</gene>
<dbReference type="InterPro" id="IPR036514">
    <property type="entry name" value="SGNH_hydro_sf"/>
</dbReference>
<dbReference type="Proteomes" id="UP000220752">
    <property type="component" value="Unassembled WGS sequence"/>
</dbReference>
<dbReference type="InterPro" id="IPR013830">
    <property type="entry name" value="SGNH_hydro"/>
</dbReference>
<dbReference type="AlphaFoldDB" id="A0A2A6ZDV7"/>
<evidence type="ECO:0000256" key="2">
    <source>
        <dbReference type="SAM" id="SignalP"/>
    </source>
</evidence>
<comment type="caution">
    <text evidence="4">The sequence shown here is derived from an EMBL/GenBank/DDBJ whole genome shotgun (WGS) entry which is preliminary data.</text>
</comment>
<dbReference type="Pfam" id="PF13472">
    <property type="entry name" value="Lipase_GDSL_2"/>
    <property type="match status" value="1"/>
</dbReference>
<keyword evidence="2" id="KW-0732">Signal</keyword>
<keyword evidence="5" id="KW-1185">Reference proteome</keyword>
<name>A0A2A6ZDV7_9FIRM</name>
<dbReference type="Gene3D" id="3.40.50.1110">
    <property type="entry name" value="SGNH hydrolase"/>
    <property type="match status" value="1"/>
</dbReference>
<dbReference type="EMBL" id="NMTQ01000011">
    <property type="protein sequence ID" value="PDX59553.1"/>
    <property type="molecule type" value="Genomic_DNA"/>
</dbReference>
<feature type="chain" id="PRO_5012698703" evidence="2">
    <location>
        <begin position="26"/>
        <end position="345"/>
    </location>
</feature>
<feature type="signal peptide" evidence="2">
    <location>
        <begin position="1"/>
        <end position="25"/>
    </location>
</feature>
<protein>
    <submittedName>
        <fullName evidence="4">Lipase</fullName>
    </submittedName>
</protein>
<dbReference type="SUPFAM" id="SSF52266">
    <property type="entry name" value="SGNH hydrolase"/>
    <property type="match status" value="1"/>
</dbReference>
<reference evidence="4 5" key="1">
    <citation type="journal article" date="2017" name="Front. Microbiol.">
        <title>New Insights into the Diversity of the Genus Faecalibacterium.</title>
        <authorList>
            <person name="Benevides L."/>
            <person name="Burman S."/>
            <person name="Martin R."/>
            <person name="Robert V."/>
            <person name="Thomas M."/>
            <person name="Miquel S."/>
            <person name="Chain F."/>
            <person name="Sokol H."/>
            <person name="Bermudez-Humaran L.G."/>
            <person name="Morrison M."/>
            <person name="Langella P."/>
            <person name="Azevedo V.A."/>
            <person name="Chatel J.M."/>
            <person name="Soares S."/>
        </authorList>
    </citation>
    <scope>NUCLEOTIDE SEQUENCE [LARGE SCALE GENOMIC DNA]</scope>
    <source>
        <strain evidence="5">CNCM I-4540</strain>
    </source>
</reference>
<evidence type="ECO:0000259" key="3">
    <source>
        <dbReference type="Pfam" id="PF13472"/>
    </source>
</evidence>
<accession>A0A2A6ZDV7</accession>
<evidence type="ECO:0000256" key="1">
    <source>
        <dbReference type="SAM" id="MobiDB-lite"/>
    </source>
</evidence>
<proteinExistence type="predicted"/>
<feature type="region of interest" description="Disordered" evidence="1">
    <location>
        <begin position="35"/>
        <end position="62"/>
    </location>
</feature>
<sequence>MKNKKFASFLAAAAALVLLAMPAFAADEQTELPAAEAAEVQQEQTAAPAEQETALPADAQTAGEPEQQLTYVALGDSITSGVGLADMKYNIAQIGYDLQPNFEGYSSQCYTALVGKGLGLDRQHAINLGLPGLMSPDMVDMVQNSAMPKMNQASGSYYVYPEYQEYLRKADIISIQIGSNDALVPCIVGLGEATNWKSEQLAGLMVSGALRDFNFQKLGLFLEALNRMTLTFDESRATNRLLFRGMDEICDQAYTNVTNSLPQIVAGIRALNPDAKIVLLGYTNPVPLLPAWNRYFSKLNRFAKDLAAQEGLIYVDIPRTQTAADGHPTVKGHQYIANQILNALK</sequence>
<evidence type="ECO:0000313" key="4">
    <source>
        <dbReference type="EMBL" id="PDX59553.1"/>
    </source>
</evidence>
<feature type="domain" description="SGNH hydrolase-type esterase" evidence="3">
    <location>
        <begin position="73"/>
        <end position="334"/>
    </location>
</feature>
<organism evidence="4 5">
    <name type="scientific">Faecalibacterium langellae</name>
    <dbReference type="NCBI Taxonomy" id="3435293"/>
    <lineage>
        <taxon>Bacteria</taxon>
        <taxon>Bacillati</taxon>
        <taxon>Bacillota</taxon>
        <taxon>Clostridia</taxon>
        <taxon>Eubacteriales</taxon>
        <taxon>Oscillospiraceae</taxon>
        <taxon>Faecalibacterium</taxon>
    </lineage>
</organism>
<evidence type="ECO:0000313" key="5">
    <source>
        <dbReference type="Proteomes" id="UP000220752"/>
    </source>
</evidence>